<dbReference type="OrthoDB" id="380136at2157"/>
<gene>
    <name evidence="2" type="ordered locus">Huta_2957</name>
</gene>
<feature type="transmembrane region" description="Helical" evidence="1">
    <location>
        <begin position="12"/>
        <end position="31"/>
    </location>
</feature>
<feature type="transmembrane region" description="Helical" evidence="1">
    <location>
        <begin position="131"/>
        <end position="150"/>
    </location>
</feature>
<keyword evidence="1" id="KW-0812">Transmembrane</keyword>
<feature type="transmembrane region" description="Helical" evidence="1">
    <location>
        <begin position="43"/>
        <end position="62"/>
    </location>
</feature>
<dbReference type="GeneID" id="8385266"/>
<sequence>MLPDAEELFWALAGNLIIGIGAGTATLSAFSPSLPLVPGSNPAVRVGVVSIGFAIFFAGYHFTQVGTYLGPDESFTSAFLPAPDADSDATDSGGVDGVLLARGGFVVLGVVGLGAGMRLFALTIQSWSAKLGVAAGVVCIGGYIFGHIGINGVTL</sequence>
<keyword evidence="3" id="KW-1185">Reference proteome</keyword>
<evidence type="ECO:0000256" key="1">
    <source>
        <dbReference type="SAM" id="Phobius"/>
    </source>
</evidence>
<evidence type="ECO:0000313" key="2">
    <source>
        <dbReference type="EMBL" id="ACV13118.1"/>
    </source>
</evidence>
<dbReference type="EMBL" id="CP001687">
    <property type="protein sequence ID" value="ACV13118.1"/>
    <property type="molecule type" value="Genomic_DNA"/>
</dbReference>
<dbReference type="Proteomes" id="UP000002071">
    <property type="component" value="Chromosome"/>
</dbReference>
<dbReference type="KEGG" id="hut:Huta_2957"/>
<evidence type="ECO:0000313" key="3">
    <source>
        <dbReference type="Proteomes" id="UP000002071"/>
    </source>
</evidence>
<keyword evidence="1" id="KW-1133">Transmembrane helix</keyword>
<protein>
    <submittedName>
        <fullName evidence="2">Uncharacterized protein</fullName>
    </submittedName>
</protein>
<dbReference type="AlphaFoldDB" id="C7NSK2"/>
<accession>C7NSK2</accession>
<dbReference type="RefSeq" id="WP_015790680.1">
    <property type="nucleotide sequence ID" value="NC_013158.1"/>
</dbReference>
<feature type="transmembrane region" description="Helical" evidence="1">
    <location>
        <begin position="99"/>
        <end position="119"/>
    </location>
</feature>
<name>C7NSK2_HALUD</name>
<organism evidence="2 3">
    <name type="scientific">Halorhabdus utahensis (strain DSM 12940 / JCM 11049 / AX-2)</name>
    <dbReference type="NCBI Taxonomy" id="519442"/>
    <lineage>
        <taxon>Archaea</taxon>
        <taxon>Methanobacteriati</taxon>
        <taxon>Methanobacteriota</taxon>
        <taxon>Stenosarchaea group</taxon>
        <taxon>Halobacteria</taxon>
        <taxon>Halobacteriales</taxon>
        <taxon>Haloarculaceae</taxon>
        <taxon>Halorhabdus</taxon>
    </lineage>
</organism>
<dbReference type="HOGENOM" id="CLU_1691511_0_0_2"/>
<proteinExistence type="predicted"/>
<reference evidence="2 3" key="1">
    <citation type="journal article" date="2009" name="Stand. Genomic Sci.">
        <title>Complete genome sequence of Halorhabdus utahensis type strain (AX-2).</title>
        <authorList>
            <person name="Anderson I."/>
            <person name="Tindall B.J."/>
            <person name="Pomrenke H."/>
            <person name="Goker M."/>
            <person name="Lapidus A."/>
            <person name="Nolan M."/>
            <person name="Copeland A."/>
            <person name="Glavina Del Rio T."/>
            <person name="Chen F."/>
            <person name="Tice H."/>
            <person name="Cheng J.F."/>
            <person name="Lucas S."/>
            <person name="Chertkov O."/>
            <person name="Bruce D."/>
            <person name="Brettin T."/>
            <person name="Detter J.C."/>
            <person name="Han C."/>
            <person name="Goodwin L."/>
            <person name="Land M."/>
            <person name="Hauser L."/>
            <person name="Chang Y.J."/>
            <person name="Jeffries C.D."/>
            <person name="Pitluck S."/>
            <person name="Pati A."/>
            <person name="Mavromatis K."/>
            <person name="Ivanova N."/>
            <person name="Ovchinnikova G."/>
            <person name="Chen A."/>
            <person name="Palaniappan K."/>
            <person name="Chain P."/>
            <person name="Rohde M."/>
            <person name="Bristow J."/>
            <person name="Eisen J.A."/>
            <person name="Markowitz V."/>
            <person name="Hugenholtz P."/>
            <person name="Kyrpides N.C."/>
            <person name="Klenk H.P."/>
        </authorList>
    </citation>
    <scope>NUCLEOTIDE SEQUENCE [LARGE SCALE GENOMIC DNA]</scope>
    <source>
        <strain evidence="3">DSM 12940 / JCM 11049 / AX-2</strain>
    </source>
</reference>
<keyword evidence="1" id="KW-0472">Membrane</keyword>
<dbReference type="STRING" id="519442.Huta_2957"/>
<dbReference type="eggNOG" id="arCOG14888">
    <property type="taxonomic scope" value="Archaea"/>
</dbReference>